<evidence type="ECO:0000313" key="2">
    <source>
        <dbReference type="EMBL" id="KAF9964883.1"/>
    </source>
</evidence>
<protein>
    <recommendedName>
        <fullName evidence="1">AMP-dependent synthetase/ligase domain-containing protein</fullName>
    </recommendedName>
</protein>
<name>A0A9P6J8Q7_9FUNG</name>
<dbReference type="PANTHER" id="PTHR45527:SF14">
    <property type="entry name" value="PLIPASTATIN SYNTHASE SUBUNIT B"/>
    <property type="match status" value="1"/>
</dbReference>
<organism evidence="2 3">
    <name type="scientific">Modicella reniformis</name>
    <dbReference type="NCBI Taxonomy" id="1440133"/>
    <lineage>
        <taxon>Eukaryota</taxon>
        <taxon>Fungi</taxon>
        <taxon>Fungi incertae sedis</taxon>
        <taxon>Mucoromycota</taxon>
        <taxon>Mortierellomycotina</taxon>
        <taxon>Mortierellomycetes</taxon>
        <taxon>Mortierellales</taxon>
        <taxon>Mortierellaceae</taxon>
        <taxon>Modicella</taxon>
    </lineage>
</organism>
<evidence type="ECO:0000313" key="3">
    <source>
        <dbReference type="Proteomes" id="UP000749646"/>
    </source>
</evidence>
<dbReference type="GO" id="GO:0043041">
    <property type="term" value="P:amino acid activation for nonribosomal peptide biosynthetic process"/>
    <property type="evidence" value="ECO:0007669"/>
    <property type="project" value="TreeGrafter"/>
</dbReference>
<dbReference type="GO" id="GO:0005829">
    <property type="term" value="C:cytosol"/>
    <property type="evidence" value="ECO:0007669"/>
    <property type="project" value="TreeGrafter"/>
</dbReference>
<gene>
    <name evidence="2" type="ORF">BGZ65_000961</name>
</gene>
<dbReference type="AlphaFoldDB" id="A0A9P6J8Q7"/>
<sequence length="123" mass="12999">MIIGVLAILKAGSAYVPLDPAYASERLRDILTDASPSIVVADECGQRALGEDTLSSVCVVDPNGIDMDSALSSNSTSNPQVPELTSQHLAYIIYTSGSTGKPKGVMIEHQGVINLIHGRPEMF</sequence>
<dbReference type="GO" id="GO:0031177">
    <property type="term" value="F:phosphopantetheine binding"/>
    <property type="evidence" value="ECO:0007669"/>
    <property type="project" value="TreeGrafter"/>
</dbReference>
<comment type="caution">
    <text evidence="2">The sequence shown here is derived from an EMBL/GenBank/DDBJ whole genome shotgun (WGS) entry which is preliminary data.</text>
</comment>
<dbReference type="PROSITE" id="PS00455">
    <property type="entry name" value="AMP_BINDING"/>
    <property type="match status" value="1"/>
</dbReference>
<dbReference type="PRINTS" id="PR00154">
    <property type="entry name" value="AMPBINDING"/>
</dbReference>
<feature type="domain" description="AMP-dependent synthetase/ligase" evidence="1">
    <location>
        <begin position="1"/>
        <end position="117"/>
    </location>
</feature>
<feature type="non-terminal residue" evidence="2">
    <location>
        <position position="1"/>
    </location>
</feature>
<dbReference type="InterPro" id="IPR000873">
    <property type="entry name" value="AMP-dep_synth/lig_dom"/>
</dbReference>
<reference evidence="2" key="1">
    <citation type="journal article" date="2020" name="Fungal Divers.">
        <title>Resolving the Mortierellaceae phylogeny through synthesis of multi-gene phylogenetics and phylogenomics.</title>
        <authorList>
            <person name="Vandepol N."/>
            <person name="Liber J."/>
            <person name="Desiro A."/>
            <person name="Na H."/>
            <person name="Kennedy M."/>
            <person name="Barry K."/>
            <person name="Grigoriev I.V."/>
            <person name="Miller A.N."/>
            <person name="O'Donnell K."/>
            <person name="Stajich J.E."/>
            <person name="Bonito G."/>
        </authorList>
    </citation>
    <scope>NUCLEOTIDE SEQUENCE</scope>
    <source>
        <strain evidence="2">MES-2147</strain>
    </source>
</reference>
<evidence type="ECO:0000259" key="1">
    <source>
        <dbReference type="Pfam" id="PF00501"/>
    </source>
</evidence>
<keyword evidence="3" id="KW-1185">Reference proteome</keyword>
<accession>A0A9P6J8Q7</accession>
<dbReference type="Proteomes" id="UP000749646">
    <property type="component" value="Unassembled WGS sequence"/>
</dbReference>
<dbReference type="Gene3D" id="3.40.50.980">
    <property type="match status" value="2"/>
</dbReference>
<proteinExistence type="predicted"/>
<dbReference type="PANTHER" id="PTHR45527">
    <property type="entry name" value="NONRIBOSOMAL PEPTIDE SYNTHETASE"/>
    <property type="match status" value="1"/>
</dbReference>
<dbReference type="OrthoDB" id="329835at2759"/>
<dbReference type="EMBL" id="JAAAHW010006053">
    <property type="protein sequence ID" value="KAF9964883.1"/>
    <property type="molecule type" value="Genomic_DNA"/>
</dbReference>
<dbReference type="SUPFAM" id="SSF56801">
    <property type="entry name" value="Acetyl-CoA synthetase-like"/>
    <property type="match status" value="1"/>
</dbReference>
<dbReference type="InterPro" id="IPR020459">
    <property type="entry name" value="AMP-binding"/>
</dbReference>
<dbReference type="GO" id="GO:0044550">
    <property type="term" value="P:secondary metabolite biosynthetic process"/>
    <property type="evidence" value="ECO:0007669"/>
    <property type="project" value="TreeGrafter"/>
</dbReference>
<dbReference type="Pfam" id="PF00501">
    <property type="entry name" value="AMP-binding"/>
    <property type="match status" value="1"/>
</dbReference>
<dbReference type="InterPro" id="IPR020845">
    <property type="entry name" value="AMP-binding_CS"/>
</dbReference>